<sequence>MRMMKERKDIRPLLVKFGVALALSFAGFLYSRITTKRIKPSDSPPPASDSEKKIDHGGRPRITEDPRAETDSELDTHDKPCIRVCVESSSMNASPSLRCSGDKDGLLLPEFDQLIREFDMGTATQIAICQKSDIKTFKVTNEPPMAIRSERDVYKEEIENLRSKVKFLQERERNLEIQLLEYYGLKEQEASMMELQNRLKLSNIEAKLFSMKIASLQAENKRLEAQVADYSKVVSELEAAKAKIRQLKKKIRHEAQQSKEQILDLTKRVARLRDLGHEASTRGSDVQSEMQRMEEVEAEAEELRKSNEKLQKENSDLAWKLDKAQILANSVLEDPEKEELGKEMVHLREENEHLANEVERLQADRCADAEELVYLRWINACLRYELRNYRPPPGKTAARDLSKSLSPKSEAKTKQLILEYANSEDADKAPNIIDFDVDHWPSSQPSYLTEIADSPTSSSASKPNSKKMKFFVKLMKVVMGKSRHHRNKSGQTSPMPRSLSVDDFGRRYSLDSARSEEGTDDQRSESRSPMLASSSQNSNNSSLDQNRLSSLAEEDVKDIERPTGMSQYGSPLSDGVRFVLERRNSAPLDYFRAEDGKLEEGQKSELAKYAEALRNARKMHKKCASAYI</sequence>
<dbReference type="AlphaFoldDB" id="A0A9Q1QJF9"/>
<dbReference type="Proteomes" id="UP001153076">
    <property type="component" value="Unassembled WGS sequence"/>
</dbReference>
<evidence type="ECO:0000256" key="2">
    <source>
        <dbReference type="SAM" id="Coils"/>
    </source>
</evidence>
<organism evidence="4 5">
    <name type="scientific">Carnegiea gigantea</name>
    <dbReference type="NCBI Taxonomy" id="171969"/>
    <lineage>
        <taxon>Eukaryota</taxon>
        <taxon>Viridiplantae</taxon>
        <taxon>Streptophyta</taxon>
        <taxon>Embryophyta</taxon>
        <taxon>Tracheophyta</taxon>
        <taxon>Spermatophyta</taxon>
        <taxon>Magnoliopsida</taxon>
        <taxon>eudicotyledons</taxon>
        <taxon>Gunneridae</taxon>
        <taxon>Pentapetalae</taxon>
        <taxon>Caryophyllales</taxon>
        <taxon>Cactineae</taxon>
        <taxon>Cactaceae</taxon>
        <taxon>Cactoideae</taxon>
        <taxon>Echinocereeae</taxon>
        <taxon>Carnegiea</taxon>
    </lineage>
</organism>
<dbReference type="GO" id="GO:0072699">
    <property type="term" value="P:protein localization to cortical microtubule cytoskeleton"/>
    <property type="evidence" value="ECO:0007669"/>
    <property type="project" value="TreeGrafter"/>
</dbReference>
<feature type="region of interest" description="Disordered" evidence="3">
    <location>
        <begin position="446"/>
        <end position="465"/>
    </location>
</feature>
<keyword evidence="1 2" id="KW-0175">Coiled coil</keyword>
<dbReference type="OrthoDB" id="1870283at2759"/>
<evidence type="ECO:0008006" key="6">
    <source>
        <dbReference type="Google" id="ProtNLM"/>
    </source>
</evidence>
<feature type="region of interest" description="Disordered" evidence="3">
    <location>
        <begin position="37"/>
        <end position="75"/>
    </location>
</feature>
<feature type="compositionally biased region" description="Basic and acidic residues" evidence="3">
    <location>
        <begin position="503"/>
        <end position="526"/>
    </location>
</feature>
<accession>A0A9Q1QJF9</accession>
<evidence type="ECO:0000313" key="5">
    <source>
        <dbReference type="Proteomes" id="UP001153076"/>
    </source>
</evidence>
<gene>
    <name evidence="4" type="ORF">Cgig2_030916</name>
</gene>
<keyword evidence="5" id="KW-1185">Reference proteome</keyword>
<comment type="caution">
    <text evidence="4">The sequence shown here is derived from an EMBL/GenBank/DDBJ whole genome shotgun (WGS) entry which is preliminary data.</text>
</comment>
<feature type="compositionally biased region" description="Basic and acidic residues" evidence="3">
    <location>
        <begin position="49"/>
        <end position="75"/>
    </location>
</feature>
<proteinExistence type="predicted"/>
<feature type="region of interest" description="Disordered" evidence="3">
    <location>
        <begin position="481"/>
        <end position="548"/>
    </location>
</feature>
<protein>
    <recommendedName>
        <fullName evidence="6">Protein CHUP1, chloroplastic</fullName>
    </recommendedName>
</protein>
<dbReference type="PANTHER" id="PTHR31342:SF4">
    <property type="entry name" value="ACTIN BINDING PROTEIN FAMILY"/>
    <property type="match status" value="1"/>
</dbReference>
<dbReference type="GO" id="GO:0055028">
    <property type="term" value="C:cortical microtubule"/>
    <property type="evidence" value="ECO:0007669"/>
    <property type="project" value="TreeGrafter"/>
</dbReference>
<feature type="compositionally biased region" description="Low complexity" evidence="3">
    <location>
        <begin position="454"/>
        <end position="463"/>
    </location>
</feature>
<feature type="coiled-coil region" evidence="2">
    <location>
        <begin position="151"/>
        <end position="364"/>
    </location>
</feature>
<feature type="compositionally biased region" description="Low complexity" evidence="3">
    <location>
        <begin position="531"/>
        <end position="548"/>
    </location>
</feature>
<dbReference type="EMBL" id="JAKOGI010000108">
    <property type="protein sequence ID" value="KAJ8444059.1"/>
    <property type="molecule type" value="Genomic_DNA"/>
</dbReference>
<reference evidence="4" key="1">
    <citation type="submission" date="2022-04" db="EMBL/GenBank/DDBJ databases">
        <title>Carnegiea gigantea Genome sequencing and assembly v2.</title>
        <authorList>
            <person name="Copetti D."/>
            <person name="Sanderson M.J."/>
            <person name="Burquez A."/>
            <person name="Wojciechowski M.F."/>
        </authorList>
    </citation>
    <scope>NUCLEOTIDE SEQUENCE</scope>
    <source>
        <strain evidence="4">SGP5-SGP5p</strain>
        <tissue evidence="4">Aerial part</tissue>
    </source>
</reference>
<evidence type="ECO:0000256" key="3">
    <source>
        <dbReference type="SAM" id="MobiDB-lite"/>
    </source>
</evidence>
<evidence type="ECO:0000313" key="4">
    <source>
        <dbReference type="EMBL" id="KAJ8444059.1"/>
    </source>
</evidence>
<dbReference type="InterPro" id="IPR040265">
    <property type="entry name" value="CHUP1/IPGA1-like"/>
</dbReference>
<name>A0A9Q1QJF9_9CARY</name>
<evidence type="ECO:0000256" key="1">
    <source>
        <dbReference type="ARBA" id="ARBA00023054"/>
    </source>
</evidence>
<dbReference type="PANTHER" id="PTHR31342">
    <property type="entry name" value="PROTEIN CHUP1, CHLOROPLASTIC"/>
    <property type="match status" value="1"/>
</dbReference>